<name>D2U4A9_9GAMM</name>
<proteinExistence type="predicted"/>
<evidence type="ECO:0000313" key="2">
    <source>
        <dbReference type="EMBL" id="QBY44118.1"/>
    </source>
</evidence>
<protein>
    <submittedName>
        <fullName evidence="3">Transcriptional regulator</fullName>
    </submittedName>
</protein>
<organism evidence="1">
    <name type="scientific">Arsenophonus nasoniae</name>
    <name type="common">son-killer infecting Nasonia vitripennis</name>
    <dbReference type="NCBI Taxonomy" id="638"/>
    <lineage>
        <taxon>Bacteria</taxon>
        <taxon>Pseudomonadati</taxon>
        <taxon>Pseudomonadota</taxon>
        <taxon>Gammaproteobacteria</taxon>
        <taxon>Enterobacterales</taxon>
        <taxon>Morganellaceae</taxon>
        <taxon>Arsenophonus</taxon>
    </lineage>
</organism>
<evidence type="ECO:0000313" key="4">
    <source>
        <dbReference type="Proteomes" id="UP000295134"/>
    </source>
</evidence>
<dbReference type="GO" id="GO:0006355">
    <property type="term" value="P:regulation of DNA-templated transcription"/>
    <property type="evidence" value="ECO:0007669"/>
    <property type="project" value="InterPro"/>
</dbReference>
<dbReference type="InterPro" id="IPR016032">
    <property type="entry name" value="Sig_transdc_resp-reg_C-effctor"/>
</dbReference>
<dbReference type="GO" id="GO:0003677">
    <property type="term" value="F:DNA binding"/>
    <property type="evidence" value="ECO:0007669"/>
    <property type="project" value="InterPro"/>
</dbReference>
<dbReference type="SUPFAM" id="SSF46894">
    <property type="entry name" value="C-terminal effector domain of the bipartite response regulators"/>
    <property type="match status" value="1"/>
</dbReference>
<accession>D2U4A9</accession>
<dbReference type="Proteomes" id="UP001177592">
    <property type="component" value="Chromosome"/>
</dbReference>
<dbReference type="Proteomes" id="UP000295134">
    <property type="component" value="Chromosome"/>
</dbReference>
<sequence length="99" mass="11714">MLPLTEQQIKAYKQIFPELANDQLETAVLYAMGIPEKNIAFFRSVTYATVRKCIERIKQIYEVDSISHLRSVFQARIFHFNTMNCYKHIDNSVNYSEYQ</sequence>
<dbReference type="KEGG" id="ans:ArsFIN_26950"/>
<gene>
    <name evidence="1" type="ORF">ARN_35220</name>
    <name evidence="2" type="ORF">ArsFIN_26950</name>
    <name evidence="3" type="ORF">QE258_12360</name>
</gene>
<dbReference type="EMBL" id="FN545267">
    <property type="protein sequence ID" value="CBA76392.1"/>
    <property type="molecule type" value="Genomic_DNA"/>
</dbReference>
<keyword evidence="5" id="KW-1185">Reference proteome</keyword>
<dbReference type="EMBL" id="CP123523">
    <property type="protein sequence ID" value="WGM04421.1"/>
    <property type="molecule type" value="Genomic_DNA"/>
</dbReference>
<reference evidence="3" key="3">
    <citation type="submission" date="2023-04" db="EMBL/GenBank/DDBJ databases">
        <title>Genome dynamics across the evolutionary transition to endosymbiosis.</title>
        <authorList>
            <person name="Siozios S."/>
            <person name="Nadal-Jimenez P."/>
            <person name="Azagi T."/>
            <person name="Sprong H."/>
            <person name="Frost C.L."/>
            <person name="Parratt S.R."/>
            <person name="Taylor G."/>
            <person name="Brettell L."/>
            <person name="Lew K.C."/>
            <person name="Croft L."/>
            <person name="King K.C."/>
            <person name="Brockhurst M.A."/>
            <person name="Hypsa V."/>
            <person name="Novakova E."/>
            <person name="Darby A.C."/>
            <person name="Hurst G.D.D."/>
        </authorList>
    </citation>
    <scope>NUCLEOTIDE SEQUENCE</scope>
    <source>
        <strain evidence="3">ANv_CAN</strain>
    </source>
</reference>
<evidence type="ECO:0000313" key="5">
    <source>
        <dbReference type="Proteomes" id="UP001177592"/>
    </source>
</evidence>
<dbReference type="RefSeq" id="WP_051296999.1">
    <property type="nucleotide sequence ID" value="NZ_CP038613.1"/>
</dbReference>
<dbReference type="GeneID" id="96877717"/>
<evidence type="ECO:0000313" key="3">
    <source>
        <dbReference type="EMBL" id="WGM04421.1"/>
    </source>
</evidence>
<evidence type="ECO:0000313" key="1">
    <source>
        <dbReference type="EMBL" id="CBA76392.1"/>
    </source>
</evidence>
<reference evidence="2 4" key="2">
    <citation type="submission" date="2019-03" db="EMBL/GenBank/DDBJ databases">
        <title>Long-read sequencing reveals hyperdense prophage content in a complex bacterial symbiont genome.</title>
        <authorList>
            <person name="Frost C.L."/>
            <person name="Siozios S."/>
            <person name="Nadal-Jimenez P."/>
            <person name="Brockhurst M.A."/>
            <person name="King K.C."/>
            <person name="Darby A.C."/>
            <person name="Hurst G.D.D."/>
        </authorList>
    </citation>
    <scope>NUCLEOTIDE SEQUENCE [LARGE SCALE GENOMIC DNA]</scope>
    <source>
        <strain evidence="2 4">FIN</strain>
    </source>
</reference>
<reference evidence="1" key="1">
    <citation type="journal article" date="2010" name="Insect Mol. Biol.">
        <title>The draft genome sequence of Arsenophonus nasoniae, son-killer bacterium of Nasonia vitripennis, reveals genes associated with virulence and symbiosis.</title>
        <authorList>
            <person name="Wilkes T."/>
            <person name="Darby A.C."/>
            <person name="Choi J."/>
            <person name="Colborne J.K."/>
            <person name="Werren J.H."/>
            <person name="Hurst G.D.D."/>
        </authorList>
    </citation>
    <scope>NUCLEOTIDE SEQUENCE</scope>
</reference>
<dbReference type="AlphaFoldDB" id="D2U4A9"/>
<dbReference type="EMBL" id="CP038613">
    <property type="protein sequence ID" value="QBY44118.1"/>
    <property type="molecule type" value="Genomic_DNA"/>
</dbReference>